<feature type="compositionally biased region" description="Pro residues" evidence="1">
    <location>
        <begin position="283"/>
        <end position="303"/>
    </location>
</feature>
<gene>
    <name evidence="3" type="ORF">GCM10009547_30520</name>
</gene>
<feature type="region of interest" description="Disordered" evidence="1">
    <location>
        <begin position="275"/>
        <end position="323"/>
    </location>
</feature>
<sequence length="323" mass="33626">MSDYGSRFGRPEPPEDLEAILARALRAEADRVHPVGDGLAKIRARTEARRGVLGWFTSAASRPALAGGTLVLALVAGTAIGLQVTGDNGRDVNVVERPPDPVAVQPFDGPVISNSQSDVERYVPEDPGPEIGATGGDDPEPTEGVIESPENTMMLKPVTEEQERNQDDSGIPVDDGQSNYVAITAPLSGRSYNSPLTVAGLARVFEAMVTVDVSQNGRVLKRANVQATQGAPELGDWQVTFALDPGNYRIDAYTLSAEDGETKLASDSIWITITTPPGAVQPTPIPSPTPSTPATPTPTPTPGAPTGTPTGTPTAPPPGSKIG</sequence>
<name>A0ABN1H083_9ACTN</name>
<accession>A0ABN1H083</accession>
<feature type="compositionally biased region" description="Low complexity" evidence="1">
    <location>
        <begin position="304"/>
        <end position="313"/>
    </location>
</feature>
<keyword evidence="4" id="KW-1185">Reference proteome</keyword>
<reference evidence="3 4" key="1">
    <citation type="journal article" date="2019" name="Int. J. Syst. Evol. Microbiol.">
        <title>The Global Catalogue of Microorganisms (GCM) 10K type strain sequencing project: providing services to taxonomists for standard genome sequencing and annotation.</title>
        <authorList>
            <consortium name="The Broad Institute Genomics Platform"/>
            <consortium name="The Broad Institute Genome Sequencing Center for Infectious Disease"/>
            <person name="Wu L."/>
            <person name="Ma J."/>
        </authorList>
    </citation>
    <scope>NUCLEOTIDE SEQUENCE [LARGE SCALE GENOMIC DNA]</scope>
    <source>
        <strain evidence="3 4">JCM 10671</strain>
    </source>
</reference>
<evidence type="ECO:0000259" key="2">
    <source>
        <dbReference type="Pfam" id="PF10648"/>
    </source>
</evidence>
<protein>
    <recommendedName>
        <fullName evidence="2">Bacterial spore germination immunoglobulin-like domain-containing protein</fullName>
    </recommendedName>
</protein>
<dbReference type="Pfam" id="PF10648">
    <property type="entry name" value="Gmad2"/>
    <property type="match status" value="1"/>
</dbReference>
<proteinExistence type="predicted"/>
<feature type="domain" description="Bacterial spore germination immunoglobulin-like" evidence="2">
    <location>
        <begin position="181"/>
        <end position="261"/>
    </location>
</feature>
<feature type="compositionally biased region" description="Pro residues" evidence="1">
    <location>
        <begin position="314"/>
        <end position="323"/>
    </location>
</feature>
<comment type="caution">
    <text evidence="3">The sequence shown here is derived from an EMBL/GenBank/DDBJ whole genome shotgun (WGS) entry which is preliminary data.</text>
</comment>
<evidence type="ECO:0000313" key="4">
    <source>
        <dbReference type="Proteomes" id="UP001500957"/>
    </source>
</evidence>
<dbReference type="InterPro" id="IPR018911">
    <property type="entry name" value="Gmad2_Ig-like_dom"/>
</dbReference>
<dbReference type="RefSeq" id="WP_344606233.1">
    <property type="nucleotide sequence ID" value="NZ_BAAAHE010000025.1"/>
</dbReference>
<evidence type="ECO:0000313" key="3">
    <source>
        <dbReference type="EMBL" id="GAA0625167.1"/>
    </source>
</evidence>
<evidence type="ECO:0000256" key="1">
    <source>
        <dbReference type="SAM" id="MobiDB-lite"/>
    </source>
</evidence>
<feature type="region of interest" description="Disordered" evidence="1">
    <location>
        <begin position="120"/>
        <end position="147"/>
    </location>
</feature>
<organism evidence="3 4">
    <name type="scientific">Sporichthya brevicatena</name>
    <dbReference type="NCBI Taxonomy" id="171442"/>
    <lineage>
        <taxon>Bacteria</taxon>
        <taxon>Bacillati</taxon>
        <taxon>Actinomycetota</taxon>
        <taxon>Actinomycetes</taxon>
        <taxon>Sporichthyales</taxon>
        <taxon>Sporichthyaceae</taxon>
        <taxon>Sporichthya</taxon>
    </lineage>
</organism>
<dbReference type="Proteomes" id="UP001500957">
    <property type="component" value="Unassembled WGS sequence"/>
</dbReference>
<dbReference type="EMBL" id="BAAAHE010000025">
    <property type="protein sequence ID" value="GAA0625167.1"/>
    <property type="molecule type" value="Genomic_DNA"/>
</dbReference>